<organism evidence="8 9">
    <name type="scientific">Sporosarcina quadrami</name>
    <dbReference type="NCBI Taxonomy" id="2762234"/>
    <lineage>
        <taxon>Bacteria</taxon>
        <taxon>Bacillati</taxon>
        <taxon>Bacillota</taxon>
        <taxon>Bacilli</taxon>
        <taxon>Bacillales</taxon>
        <taxon>Caryophanaceae</taxon>
        <taxon>Sporosarcina</taxon>
    </lineage>
</organism>
<dbReference type="RefSeq" id="WP_191694541.1">
    <property type="nucleotide sequence ID" value="NZ_JACSQN010000007.1"/>
</dbReference>
<dbReference type="PANTHER" id="PTHR42865:SF7">
    <property type="entry name" value="PROTON_GLUTAMATE-ASPARTATE SYMPORTER"/>
    <property type="match status" value="1"/>
</dbReference>
<dbReference type="EMBL" id="JACSQN010000007">
    <property type="protein sequence ID" value="MBD7984854.1"/>
    <property type="molecule type" value="Genomic_DNA"/>
</dbReference>
<comment type="subcellular location">
    <subcellularLocation>
        <location evidence="1">Cell membrane</location>
        <topology evidence="1">Multi-pass membrane protein</topology>
    </subcellularLocation>
</comment>
<accession>A0ABR8UBA6</accession>
<evidence type="ECO:0000256" key="2">
    <source>
        <dbReference type="ARBA" id="ARBA00022448"/>
    </source>
</evidence>
<evidence type="ECO:0000256" key="7">
    <source>
        <dbReference type="SAM" id="Phobius"/>
    </source>
</evidence>
<dbReference type="InterPro" id="IPR001991">
    <property type="entry name" value="Na-dicarboxylate_symporter"/>
</dbReference>
<feature type="transmembrane region" description="Helical" evidence="7">
    <location>
        <begin position="44"/>
        <end position="63"/>
    </location>
</feature>
<feature type="transmembrane region" description="Helical" evidence="7">
    <location>
        <begin position="222"/>
        <end position="241"/>
    </location>
</feature>
<dbReference type="Gene3D" id="1.10.3860.10">
    <property type="entry name" value="Sodium:dicarboxylate symporter"/>
    <property type="match status" value="1"/>
</dbReference>
<evidence type="ECO:0000313" key="8">
    <source>
        <dbReference type="EMBL" id="MBD7984854.1"/>
    </source>
</evidence>
<feature type="transmembrane region" description="Helical" evidence="7">
    <location>
        <begin position="195"/>
        <end position="216"/>
    </location>
</feature>
<keyword evidence="9" id="KW-1185">Reference proteome</keyword>
<keyword evidence="4 7" id="KW-0812">Transmembrane</keyword>
<evidence type="ECO:0000313" key="9">
    <source>
        <dbReference type="Proteomes" id="UP000626786"/>
    </source>
</evidence>
<reference evidence="8 9" key="1">
    <citation type="submission" date="2020-08" db="EMBL/GenBank/DDBJ databases">
        <title>A Genomic Blueprint of the Chicken Gut Microbiome.</title>
        <authorList>
            <person name="Gilroy R."/>
            <person name="Ravi A."/>
            <person name="Getino M."/>
            <person name="Pursley I."/>
            <person name="Horton D.L."/>
            <person name="Alikhan N.-F."/>
            <person name="Baker D."/>
            <person name="Gharbi K."/>
            <person name="Hall N."/>
            <person name="Watson M."/>
            <person name="Adriaenssens E.M."/>
            <person name="Foster-Nyarko E."/>
            <person name="Jarju S."/>
            <person name="Secka A."/>
            <person name="Antonio M."/>
            <person name="Oren A."/>
            <person name="Chaudhuri R."/>
            <person name="La Ragione R.M."/>
            <person name="Hildebrand F."/>
            <person name="Pallen M.J."/>
        </authorList>
    </citation>
    <scope>NUCLEOTIDE SEQUENCE [LARGE SCALE GENOMIC DNA]</scope>
    <source>
        <strain evidence="8 9">Sa2YVA2</strain>
    </source>
</reference>
<name>A0ABR8UBA6_9BACL</name>
<feature type="transmembrane region" description="Helical" evidence="7">
    <location>
        <begin position="136"/>
        <end position="160"/>
    </location>
</feature>
<keyword evidence="3" id="KW-1003">Cell membrane</keyword>
<keyword evidence="2" id="KW-0813">Transport</keyword>
<keyword evidence="6 7" id="KW-0472">Membrane</keyword>
<feature type="transmembrane region" description="Helical" evidence="7">
    <location>
        <begin position="332"/>
        <end position="353"/>
    </location>
</feature>
<evidence type="ECO:0000256" key="6">
    <source>
        <dbReference type="ARBA" id="ARBA00023136"/>
    </source>
</evidence>
<feature type="transmembrane region" description="Helical" evidence="7">
    <location>
        <begin position="12"/>
        <end position="32"/>
    </location>
</feature>
<dbReference type="PANTHER" id="PTHR42865">
    <property type="entry name" value="PROTON/GLUTAMATE-ASPARTATE SYMPORTER"/>
    <property type="match status" value="1"/>
</dbReference>
<proteinExistence type="predicted"/>
<sequence>MIHTIWRQYRDTPFALKMTIGFALGIIAGLIFGEQMQMFKPFGILLINLLSLVAIPVVFLTVVKAVDQMSIAQLGRMGWKLILYYAATTAAAVGIGVGLALLFKPGLNLTLPDVTVEAKETPQFADILLQMVPNNLFQAFASGDLMAIIFLAIIIGMTISSMRFSKDEKMQQNAEFLDRGVVALNEMFFKLLGGILMYAPIGVFAISAVAFGSQGWETFKSLLMFLAVFYLGLLILWLFVYTGFLKLSGKPVLKFFKDTKEAWSTAFFTSSSLASLPIAIKSAKNAGISEKTANFSLPLGAIFNSDGGALRMGISIVFAANITNLQLSAADLFVIVIIGTLLSIGTAGVPAAGLVTLSAVLVMFGLPLEIVALIAGVDAIIGMGGTASNVVGDIVGAAVVDKSEKKKQPVTPVVAE</sequence>
<evidence type="ECO:0000256" key="4">
    <source>
        <dbReference type="ARBA" id="ARBA00022692"/>
    </source>
</evidence>
<dbReference type="SUPFAM" id="SSF118215">
    <property type="entry name" value="Proton glutamate symport protein"/>
    <property type="match status" value="1"/>
</dbReference>
<feature type="transmembrane region" description="Helical" evidence="7">
    <location>
        <begin position="359"/>
        <end position="381"/>
    </location>
</feature>
<gene>
    <name evidence="8" type="ORF">H9649_09685</name>
</gene>
<protein>
    <submittedName>
        <fullName evidence="8">Dicarboxylate/amino acid:cation symporter</fullName>
    </submittedName>
</protein>
<feature type="transmembrane region" description="Helical" evidence="7">
    <location>
        <begin position="83"/>
        <end position="103"/>
    </location>
</feature>
<comment type="caution">
    <text evidence="8">The sequence shown here is derived from an EMBL/GenBank/DDBJ whole genome shotgun (WGS) entry which is preliminary data.</text>
</comment>
<evidence type="ECO:0000256" key="3">
    <source>
        <dbReference type="ARBA" id="ARBA00022475"/>
    </source>
</evidence>
<evidence type="ECO:0000256" key="1">
    <source>
        <dbReference type="ARBA" id="ARBA00004651"/>
    </source>
</evidence>
<dbReference type="InterPro" id="IPR036458">
    <property type="entry name" value="Na:dicarbo_symporter_sf"/>
</dbReference>
<dbReference type="Proteomes" id="UP000626786">
    <property type="component" value="Unassembled WGS sequence"/>
</dbReference>
<keyword evidence="5 7" id="KW-1133">Transmembrane helix</keyword>
<dbReference type="PRINTS" id="PR00173">
    <property type="entry name" value="EDTRNSPORT"/>
</dbReference>
<dbReference type="Pfam" id="PF00375">
    <property type="entry name" value="SDF"/>
    <property type="match status" value="1"/>
</dbReference>
<evidence type="ECO:0000256" key="5">
    <source>
        <dbReference type="ARBA" id="ARBA00022989"/>
    </source>
</evidence>